<dbReference type="OrthoDB" id="421226at2759"/>
<dbReference type="PANTHER" id="PTHR45651:SF50">
    <property type="entry name" value="CYCLIC NUCLEOTIDE-GATED ION CHANNEL 2"/>
    <property type="match status" value="1"/>
</dbReference>
<dbReference type="GO" id="GO:0034220">
    <property type="term" value="P:monoatomic ion transmembrane transport"/>
    <property type="evidence" value="ECO:0007669"/>
    <property type="project" value="UniProtKB-KW"/>
</dbReference>
<dbReference type="CDD" id="cd00038">
    <property type="entry name" value="CAP_ED"/>
    <property type="match status" value="1"/>
</dbReference>
<proteinExistence type="predicted"/>
<dbReference type="PANTHER" id="PTHR45651">
    <property type="entry name" value="CYCLIC NUCLEOTIDE-GATED ION CHANNEL 15-RELATED-RELATED"/>
    <property type="match status" value="1"/>
</dbReference>
<evidence type="ECO:0000256" key="3">
    <source>
        <dbReference type="SAM" id="MobiDB-lite"/>
    </source>
</evidence>
<dbReference type="EMBL" id="AUSU01002677">
    <property type="protein sequence ID" value="EPS68288.1"/>
    <property type="molecule type" value="Genomic_DNA"/>
</dbReference>
<reference evidence="6 7" key="1">
    <citation type="journal article" date="2013" name="BMC Genomics">
        <title>The miniature genome of a carnivorous plant Genlisea aurea contains a low number of genes and short non-coding sequences.</title>
        <authorList>
            <person name="Leushkin E.V."/>
            <person name="Sutormin R.A."/>
            <person name="Nabieva E.R."/>
            <person name="Penin A.A."/>
            <person name="Kondrashov A.S."/>
            <person name="Logacheva M.D."/>
        </authorList>
    </citation>
    <scope>NUCLEOTIDE SEQUENCE [LARGE SCALE GENOMIC DNA]</scope>
</reference>
<keyword evidence="1" id="KW-0406">Ion transport</keyword>
<evidence type="ECO:0000256" key="4">
    <source>
        <dbReference type="SAM" id="Phobius"/>
    </source>
</evidence>
<feature type="transmembrane region" description="Helical" evidence="4">
    <location>
        <begin position="298"/>
        <end position="317"/>
    </location>
</feature>
<keyword evidence="7" id="KW-1185">Reference proteome</keyword>
<organism evidence="6 7">
    <name type="scientific">Genlisea aurea</name>
    <dbReference type="NCBI Taxonomy" id="192259"/>
    <lineage>
        <taxon>Eukaryota</taxon>
        <taxon>Viridiplantae</taxon>
        <taxon>Streptophyta</taxon>
        <taxon>Embryophyta</taxon>
        <taxon>Tracheophyta</taxon>
        <taxon>Spermatophyta</taxon>
        <taxon>Magnoliopsida</taxon>
        <taxon>eudicotyledons</taxon>
        <taxon>Gunneridae</taxon>
        <taxon>Pentapetalae</taxon>
        <taxon>asterids</taxon>
        <taxon>lamiids</taxon>
        <taxon>Lamiales</taxon>
        <taxon>Lentibulariaceae</taxon>
        <taxon>Genlisea</taxon>
    </lineage>
</organism>
<feature type="region of interest" description="Disordered" evidence="3">
    <location>
        <begin position="593"/>
        <end position="614"/>
    </location>
</feature>
<dbReference type="SUPFAM" id="SSF51206">
    <property type="entry name" value="cAMP-binding domain-like"/>
    <property type="match status" value="1"/>
</dbReference>
<keyword evidence="1" id="KW-1071">Ligand-gated ion channel</keyword>
<feature type="transmembrane region" description="Helical" evidence="4">
    <location>
        <begin position="51"/>
        <end position="72"/>
    </location>
</feature>
<dbReference type="InterPro" id="IPR000595">
    <property type="entry name" value="cNMP-bd_dom"/>
</dbReference>
<keyword evidence="2" id="KW-0407">Ion channel</keyword>
<evidence type="ECO:0000256" key="2">
    <source>
        <dbReference type="ARBA" id="ARBA00023303"/>
    </source>
</evidence>
<dbReference type="Gene3D" id="1.10.287.630">
    <property type="entry name" value="Helix hairpin bin"/>
    <property type="match status" value="1"/>
</dbReference>
<dbReference type="AlphaFoldDB" id="S8DYC8"/>
<feature type="domain" description="Cyclic nucleotide-binding" evidence="5">
    <location>
        <begin position="433"/>
        <end position="500"/>
    </location>
</feature>
<feature type="non-terminal residue" evidence="6">
    <location>
        <position position="614"/>
    </location>
</feature>
<protein>
    <submittedName>
        <fullName evidence="6">Cyclic nucleotide-gated ion channel 2</fullName>
    </submittedName>
</protein>
<comment type="caution">
    <text evidence="6">The sequence shown here is derived from an EMBL/GenBank/DDBJ whole genome shotgun (WGS) entry which is preliminary data.</text>
</comment>
<keyword evidence="4" id="KW-1133">Transmembrane helix</keyword>
<dbReference type="InterPro" id="IPR018490">
    <property type="entry name" value="cNMP-bd_dom_sf"/>
</dbReference>
<gene>
    <name evidence="6" type="ORF">M569_06478</name>
</gene>
<evidence type="ECO:0000313" key="7">
    <source>
        <dbReference type="Proteomes" id="UP000015453"/>
    </source>
</evidence>
<feature type="non-terminal residue" evidence="6">
    <location>
        <position position="1"/>
    </location>
</feature>
<evidence type="ECO:0000256" key="1">
    <source>
        <dbReference type="ARBA" id="ARBA00023286"/>
    </source>
</evidence>
<keyword evidence="4" id="KW-0472">Membrane</keyword>
<accession>S8DYC8</accession>
<feature type="transmembrane region" description="Helical" evidence="4">
    <location>
        <begin position="202"/>
        <end position="224"/>
    </location>
</feature>
<feature type="transmembrane region" description="Helical" evidence="4">
    <location>
        <begin position="329"/>
        <end position="354"/>
    </location>
</feature>
<keyword evidence="1" id="KW-0813">Transport</keyword>
<dbReference type="GO" id="GO:0016020">
    <property type="term" value="C:membrane"/>
    <property type="evidence" value="ECO:0007669"/>
    <property type="project" value="UniProtKB-SubCell"/>
</dbReference>
<sequence>ECEACMTMGVPIFHSATRNTIRKPPLWEAAAGHRNLILDPRSHNVRIWNRLILLARALALAVDPVFFFSISIGPRPCIHMNRSAAEVASALRTCLDLAHACHLLIQFRLAYVSRESLVVGCGKLEWNARAIASHYLLCSHGFWFDLFVLLPIPQIVYLWLVPWLLRQNKIWEMMKLAQITFFLQFIPKVYHLFSLMRRMREAAGYVFGTVWWGFTLNLIAYSLASHASGGCWYILSIERAAMCLSQTRALMSCNRETWIQYFHTNSSTKKSVCFEENQTSFPYGIYQFALPLMTSNAFTIKLLYANLWGLMALSTMGNNLEPTSQSLEVVFSISMVLGGLLLFTTLIGNIQVFLHAIMMQRRKMQLHYREMEWWMRHRRLPEKLRRRVRRYEHWMWETRRGQDEMALIQGFPEGLRRDVKRCIWLHDIRKIPLFFNLGDLVLDSICDRVKPLAYSKHEKIIREGDPVQRIVFIMKGRVRRMTKAEKTTTSLLETGAFLGDELIPWCLRRPFFDRLPASGATFTCTRPVEAFAVESSDLKYITDQFRFQFANEGLKRTMRYYSSNWRTWAAVNIQLAWRQYLKRVQRLPEDQLPANVAGDNRRPALSSLRPYDHL</sequence>
<dbReference type="InterPro" id="IPR014710">
    <property type="entry name" value="RmlC-like_jellyroll"/>
</dbReference>
<dbReference type="Proteomes" id="UP000015453">
    <property type="component" value="Unassembled WGS sequence"/>
</dbReference>
<feature type="transmembrane region" description="Helical" evidence="4">
    <location>
        <begin position="142"/>
        <end position="164"/>
    </location>
</feature>
<dbReference type="Gene3D" id="2.60.120.10">
    <property type="entry name" value="Jelly Rolls"/>
    <property type="match status" value="1"/>
</dbReference>
<evidence type="ECO:0000313" key="6">
    <source>
        <dbReference type="EMBL" id="EPS68288.1"/>
    </source>
</evidence>
<keyword evidence="4" id="KW-0812">Transmembrane</keyword>
<dbReference type="SUPFAM" id="SSF81324">
    <property type="entry name" value="Voltage-gated potassium channels"/>
    <property type="match status" value="1"/>
</dbReference>
<evidence type="ECO:0000259" key="5">
    <source>
        <dbReference type="PROSITE" id="PS50042"/>
    </source>
</evidence>
<dbReference type="PROSITE" id="PS50042">
    <property type="entry name" value="CNMP_BINDING_3"/>
    <property type="match status" value="1"/>
</dbReference>
<name>S8DYC8_9LAMI</name>